<keyword evidence="1" id="KW-0732">Signal</keyword>
<evidence type="ECO:0000256" key="1">
    <source>
        <dbReference type="SAM" id="SignalP"/>
    </source>
</evidence>
<dbReference type="EMBL" id="JACHJL010000014">
    <property type="protein sequence ID" value="MBB5938132.1"/>
    <property type="molecule type" value="Genomic_DNA"/>
</dbReference>
<dbReference type="InterPro" id="IPR029046">
    <property type="entry name" value="LolA/LolB/LppX"/>
</dbReference>
<evidence type="ECO:0000313" key="2">
    <source>
        <dbReference type="EMBL" id="MBB5938132.1"/>
    </source>
</evidence>
<proteinExistence type="predicted"/>
<gene>
    <name evidence="2" type="ORF">FHS42_005216</name>
</gene>
<feature type="signal peptide" evidence="1">
    <location>
        <begin position="1"/>
        <end position="31"/>
    </location>
</feature>
<comment type="caution">
    <text evidence="2">The sequence shown here is derived from an EMBL/GenBank/DDBJ whole genome shotgun (WGS) entry which is preliminary data.</text>
</comment>
<sequence length="294" mass="31208">MRSSRKAARFGTGAAAAVGGLALLAGLTACGSDSGNSDKPASAKNAIAALQLASESTDKQHSAKVDGSTAIAGAKSEMSGSMDWSDGMRASMTITQHGGASDQTGLSGKPMEARYTPDAMFMNLGDKFASAPESGGKHWMKYDYATLAEKAGPSGKFLKDQMKNTDPARAVQVLIATGKVREVGKEDVRGSKTTHYTGVVNVSELAKMQSEDLSKQDLLDLQEQLKQSGMETETVDLWIGDDNLLVKKREHAQSSQGTFETTVFYTDYGTDVSVEEPPVSDTMNFEEALAQQGQ</sequence>
<evidence type="ECO:0000313" key="3">
    <source>
        <dbReference type="Proteomes" id="UP000588098"/>
    </source>
</evidence>
<dbReference type="RefSeq" id="WP_312867022.1">
    <property type="nucleotide sequence ID" value="NZ_JACHJL010000014.1"/>
</dbReference>
<keyword evidence="3" id="KW-1185">Reference proteome</keyword>
<accession>A0A7W9V0R3</accession>
<organism evidence="2 3">
    <name type="scientific">Streptomyces zagrosensis</name>
    <dbReference type="NCBI Taxonomy" id="1042984"/>
    <lineage>
        <taxon>Bacteria</taxon>
        <taxon>Bacillati</taxon>
        <taxon>Actinomycetota</taxon>
        <taxon>Actinomycetes</taxon>
        <taxon>Kitasatosporales</taxon>
        <taxon>Streptomycetaceae</taxon>
        <taxon>Streptomyces</taxon>
    </lineage>
</organism>
<dbReference type="PROSITE" id="PS51257">
    <property type="entry name" value="PROKAR_LIPOPROTEIN"/>
    <property type="match status" value="1"/>
</dbReference>
<evidence type="ECO:0008006" key="4">
    <source>
        <dbReference type="Google" id="ProtNLM"/>
    </source>
</evidence>
<dbReference type="SUPFAM" id="SSF89392">
    <property type="entry name" value="Prokaryotic lipoproteins and lipoprotein localization factors"/>
    <property type="match status" value="1"/>
</dbReference>
<dbReference type="AlphaFoldDB" id="A0A7W9V0R3"/>
<feature type="chain" id="PRO_5030912755" description="Lipoprotein" evidence="1">
    <location>
        <begin position="32"/>
        <end position="294"/>
    </location>
</feature>
<dbReference type="Gene3D" id="2.50.20.20">
    <property type="match status" value="1"/>
</dbReference>
<name>A0A7W9V0R3_9ACTN</name>
<reference evidence="2 3" key="1">
    <citation type="submission" date="2020-08" db="EMBL/GenBank/DDBJ databases">
        <title>Genomic Encyclopedia of Type Strains, Phase III (KMG-III): the genomes of soil and plant-associated and newly described type strains.</title>
        <authorList>
            <person name="Whitman W."/>
        </authorList>
    </citation>
    <scope>NUCLEOTIDE SEQUENCE [LARGE SCALE GENOMIC DNA]</scope>
    <source>
        <strain evidence="2 3">CECT 8305</strain>
    </source>
</reference>
<dbReference type="Proteomes" id="UP000588098">
    <property type="component" value="Unassembled WGS sequence"/>
</dbReference>
<protein>
    <recommendedName>
        <fullName evidence="4">Lipoprotein</fullName>
    </recommendedName>
</protein>